<name>W7U1X3_9STRA</name>
<dbReference type="EMBL" id="AZIL01000116">
    <property type="protein sequence ID" value="EWM29808.1"/>
    <property type="molecule type" value="Genomic_DNA"/>
</dbReference>
<dbReference type="SUPFAM" id="SSF63411">
    <property type="entry name" value="LuxS/MPP-like metallohydrolase"/>
    <property type="match status" value="4"/>
</dbReference>
<feature type="compositionally biased region" description="Basic and acidic residues" evidence="1">
    <location>
        <begin position="652"/>
        <end position="666"/>
    </location>
</feature>
<dbReference type="OrthoDB" id="200034at2759"/>
<feature type="region of interest" description="Disordered" evidence="1">
    <location>
        <begin position="650"/>
        <end position="692"/>
    </location>
</feature>
<evidence type="ECO:0000313" key="4">
    <source>
        <dbReference type="Proteomes" id="UP000019335"/>
    </source>
</evidence>
<dbReference type="Proteomes" id="UP000019335">
    <property type="component" value="Chromosome 2"/>
</dbReference>
<keyword evidence="4" id="KW-1185">Reference proteome</keyword>
<dbReference type="InterPro" id="IPR007863">
    <property type="entry name" value="Peptidase_M16_C"/>
</dbReference>
<feature type="domain" description="Peptidase M16 C-terminal" evidence="2">
    <location>
        <begin position="260"/>
        <end position="300"/>
    </location>
</feature>
<sequence length="1455" mass="157608">MEESWQILSASTLLKPDGGGRWRRLTRFEAEQRMPVEVHISERTGLRVMLARVAGPLVTCLVCVATEAVDHLPHWRQDDGLMHALEHMVLAGSDAFPHKGALEEETLNAAFSRASPAPSTVPVAPSTACSAPPGSVAAPADSLPFLFPPGGPVKALHQVDYTGYTLTTAGPAAFLALLPVLLDHVCFPLLSEAALTTQVRHVDGRGRDGGAVYEEMLAAELMGEEGGESSPRQRLLEALYPEGCGYRAVTGGRCSHLRMLSREAVRAYHAEYYRPENMAVIVTGPVETAELLAGLEGVEAKLLGAGRGREAGPLSGGLRGQEGGAGAARRSYAGLASTGDSASGLKVAKRPWHHIQTIALDVVGKGESGPRFERVTHPCSALPPASPTALSSGLRNLPYHEQTQPRSQGEEWGARQSQQEGQVLLGWLGPFWGDFEANLSIRILWLYLLEGPTAPLRTALVGEQGLCREVTFAVQEGRPGSHFLQCDGVALSAMERVYPAFIEAAMAIAGGTEEEGGEEEAEETHVDMGRVRALIHRERVRYLQDMEEDTHASLTSLLLYTFLYGKRAGEAKEGEHATAAVGRSPSLVSEAEEAAQIKDHVQNTISRLEALPCREGSAEDTRYWRSLIRRVLLDARKTVVVLARSSSSLAQARKESDEQRQEEQARRLGPAELSQRARELESAEEEMARPCPPHLAEMLLTYASTLMPERNQKMGGDWGNNLPTVTLCTVRNVVTPSGKIKFEVFDSVETVGRENTETQRLPSQDFVAKGVDGVSARAVEVAKALHSDGLGSETCESPGPNDRLPFFLQWDHLGGTDFVTVTAWLETSALPDHLRPLLELWLEVLFELPVRQEDGSLWTSEEVTRYLQADTVSASSALGTGRSNFYAGIWSQAASISLKVEAEKYWLAVRWLRNLLYRTELCPDRIASAAGKLLADIEGYQRDGMSICSGLMRGLNFDAARSNHAATSFVRQYGVLTAVMQRLGTQPTGLLTDLAALQETLTQAWNLRIHVVCDVLAQPEPVRPWLRDFLPLSQARYAVKALHIAYTDSESGRQKQEQRDERKIPPCGVFGSPNSDAATRESDDVTLPPLSVTLSSVFCPVLQSRHLRTAECLNPSGKGLLISSPAIDAGYLVQCAPFDPIGDGLSYGSAGYAALLVAMEYLTRHAPLQHCQASHVTVASRGHAVETRADAAPSTSPGTGLNVEVDGASTGAAAGTSLRSIHPCSYELTCSPEQGILTLSFYRALNLTAAYSEAQDVVRSYAGGSLEVDTRALARAKSAVLFEYLDRIWTRPAAAQQSFLNYFRGTRPWFCTETMAAVQNVSAPEVVRAIRRHILRIFDVTRTSMVAACPSSQALALKFDLVRKLGRPVVESETIELCLARMAADEEAMSEIEGSTSDSDASLAQDLSERGNIGGVGGSVRSVKGWVGEVVMRRQDGLFFAAAMAGVAIVLAKKS</sequence>
<dbReference type="PANTHER" id="PTHR43016:SF16">
    <property type="entry name" value="METALLOPROTEASE, PUTATIVE (AFU_ORTHOLOGUE AFUA_4G07610)-RELATED"/>
    <property type="match status" value="1"/>
</dbReference>
<proteinExistence type="predicted"/>
<organism evidence="3 4">
    <name type="scientific">Nannochloropsis gaditana</name>
    <dbReference type="NCBI Taxonomy" id="72520"/>
    <lineage>
        <taxon>Eukaryota</taxon>
        <taxon>Sar</taxon>
        <taxon>Stramenopiles</taxon>
        <taxon>Ochrophyta</taxon>
        <taxon>Eustigmatophyceae</taxon>
        <taxon>Eustigmatales</taxon>
        <taxon>Monodopsidaceae</taxon>
        <taxon>Nannochloropsis</taxon>
    </lineage>
</organism>
<reference evidence="3 4" key="1">
    <citation type="journal article" date="2014" name="Mol. Plant">
        <title>Chromosome Scale Genome Assembly and Transcriptome Profiling of Nannochloropsis gaditana in Nitrogen Depletion.</title>
        <authorList>
            <person name="Corteggiani Carpinelli E."/>
            <person name="Telatin A."/>
            <person name="Vitulo N."/>
            <person name="Forcato C."/>
            <person name="D'Angelo M."/>
            <person name="Schiavon R."/>
            <person name="Vezzi A."/>
            <person name="Giacometti G.M."/>
            <person name="Morosinotto T."/>
            <person name="Valle G."/>
        </authorList>
    </citation>
    <scope>NUCLEOTIDE SEQUENCE [LARGE SCALE GENOMIC DNA]</scope>
    <source>
        <strain evidence="3 4">B-31</strain>
    </source>
</reference>
<feature type="compositionally biased region" description="Basic and acidic residues" evidence="1">
    <location>
        <begin position="1050"/>
        <end position="1064"/>
    </location>
</feature>
<accession>W7U1X3</accession>
<dbReference type="GO" id="GO:0046872">
    <property type="term" value="F:metal ion binding"/>
    <property type="evidence" value="ECO:0007669"/>
    <property type="project" value="InterPro"/>
</dbReference>
<gene>
    <name evidence="3" type="ORF">Naga_100017g78</name>
</gene>
<feature type="region of interest" description="Disordered" evidence="1">
    <location>
        <begin position="1049"/>
        <end position="1083"/>
    </location>
</feature>
<dbReference type="Gene3D" id="3.30.830.10">
    <property type="entry name" value="Metalloenzyme, LuxS/M16 peptidase-like"/>
    <property type="match status" value="5"/>
</dbReference>
<evidence type="ECO:0000259" key="2">
    <source>
        <dbReference type="Pfam" id="PF05193"/>
    </source>
</evidence>
<evidence type="ECO:0000313" key="3">
    <source>
        <dbReference type="EMBL" id="EWM29808.1"/>
    </source>
</evidence>
<dbReference type="InterPro" id="IPR011249">
    <property type="entry name" value="Metalloenz_LuxS/M16"/>
</dbReference>
<comment type="caution">
    <text evidence="3">The sequence shown here is derived from an EMBL/GenBank/DDBJ whole genome shotgun (WGS) entry which is preliminary data.</text>
</comment>
<evidence type="ECO:0000256" key="1">
    <source>
        <dbReference type="SAM" id="MobiDB-lite"/>
    </source>
</evidence>
<protein>
    <submittedName>
        <fullName evidence="3">Argininosuccinate</fullName>
    </submittedName>
</protein>
<dbReference type="Pfam" id="PF05193">
    <property type="entry name" value="Peptidase_M16_C"/>
    <property type="match status" value="1"/>
</dbReference>
<dbReference type="PANTHER" id="PTHR43016">
    <property type="entry name" value="PRESEQUENCE PROTEASE"/>
    <property type="match status" value="1"/>
</dbReference>